<accession>A0A813K1X7</accession>
<evidence type="ECO:0000313" key="4">
    <source>
        <dbReference type="Proteomes" id="UP000626109"/>
    </source>
</evidence>
<dbReference type="EMBL" id="CAJNNV010031185">
    <property type="protein sequence ID" value="CAE8634938.1"/>
    <property type="molecule type" value="Genomic_DNA"/>
</dbReference>
<evidence type="ECO:0000313" key="3">
    <source>
        <dbReference type="EMBL" id="CAE8689062.1"/>
    </source>
</evidence>
<gene>
    <name evidence="2" type="ORF">PGLA1383_LOCUS50548</name>
    <name evidence="3" type="ORF">PGLA2088_LOCUS26296</name>
</gene>
<evidence type="ECO:0000313" key="5">
    <source>
        <dbReference type="Proteomes" id="UP000654075"/>
    </source>
</evidence>
<evidence type="ECO:0000256" key="1">
    <source>
        <dbReference type="SAM" id="MobiDB-lite"/>
    </source>
</evidence>
<sequence length="149" mass="16398">MAVIELVEADEVTMKPASKAAAVLKKPSSDLIAVYKYKYKNGTWGFKIDKKEVFRVKARESVSDDRMLLIAEAAKQAFLIGSPVDEVKIMVDSMFDAVLEEKGGGSGSSKPDANTAEQQQQQEQPDIDEEEEEPENGTITLADESQARE</sequence>
<feature type="compositionally biased region" description="Acidic residues" evidence="1">
    <location>
        <begin position="125"/>
        <end position="135"/>
    </location>
</feature>
<name>A0A813K1X7_POLGL</name>
<feature type="region of interest" description="Disordered" evidence="1">
    <location>
        <begin position="100"/>
        <end position="149"/>
    </location>
</feature>
<organism evidence="3 4">
    <name type="scientific">Polarella glacialis</name>
    <name type="common">Dinoflagellate</name>
    <dbReference type="NCBI Taxonomy" id="89957"/>
    <lineage>
        <taxon>Eukaryota</taxon>
        <taxon>Sar</taxon>
        <taxon>Alveolata</taxon>
        <taxon>Dinophyceae</taxon>
        <taxon>Suessiales</taxon>
        <taxon>Suessiaceae</taxon>
        <taxon>Polarella</taxon>
    </lineage>
</organism>
<dbReference type="Proteomes" id="UP000654075">
    <property type="component" value="Unassembled WGS sequence"/>
</dbReference>
<comment type="caution">
    <text evidence="3">The sequence shown here is derived from an EMBL/GenBank/DDBJ whole genome shotgun (WGS) entry which is preliminary data.</text>
</comment>
<evidence type="ECO:0000313" key="2">
    <source>
        <dbReference type="EMBL" id="CAE8634938.1"/>
    </source>
</evidence>
<proteinExistence type="predicted"/>
<dbReference type="AlphaFoldDB" id="A0A813K1X7"/>
<dbReference type="EMBL" id="CAJNNW010027007">
    <property type="protein sequence ID" value="CAE8689062.1"/>
    <property type="molecule type" value="Genomic_DNA"/>
</dbReference>
<dbReference type="Proteomes" id="UP000626109">
    <property type="component" value="Unassembled WGS sequence"/>
</dbReference>
<protein>
    <submittedName>
        <fullName evidence="3">Uncharacterized protein</fullName>
    </submittedName>
</protein>
<reference evidence="3" key="1">
    <citation type="submission" date="2021-02" db="EMBL/GenBank/DDBJ databases">
        <authorList>
            <person name="Dougan E. K."/>
            <person name="Rhodes N."/>
            <person name="Thang M."/>
            <person name="Chan C."/>
        </authorList>
    </citation>
    <scope>NUCLEOTIDE SEQUENCE</scope>
</reference>
<keyword evidence="5" id="KW-1185">Reference proteome</keyword>